<comment type="caution">
    <text evidence="1">The sequence shown here is derived from an EMBL/GenBank/DDBJ whole genome shotgun (WGS) entry which is preliminary data.</text>
</comment>
<sequence>FGIAKSNFLKILNPIHNEGIRLAIGVFRSSGQAQNHWNSIPSTNKLKSVKKKTIKKWNTPNFNRRQDIAITRTIIGHSFLTHSYLINKEPQPICDTCHTALTIKHILEECTQYSPTRTDLKIPSNIAEALAENQTSKIIQFLNITNLIKKIIKNLTCIMYLNICNMYNVYNVTLNFKKQIVM</sequence>
<evidence type="ECO:0000313" key="2">
    <source>
        <dbReference type="Proteomes" id="UP000478052"/>
    </source>
</evidence>
<dbReference type="AlphaFoldDB" id="A0A6G0YD01"/>
<keyword evidence="2" id="KW-1185">Reference proteome</keyword>
<protein>
    <recommendedName>
        <fullName evidence="3">RNase H domain-containing protein</fullName>
    </recommendedName>
</protein>
<dbReference type="Proteomes" id="UP000478052">
    <property type="component" value="Unassembled WGS sequence"/>
</dbReference>
<proteinExistence type="predicted"/>
<accession>A0A6G0YD01</accession>
<evidence type="ECO:0000313" key="1">
    <source>
        <dbReference type="EMBL" id="KAF0753485.1"/>
    </source>
</evidence>
<organism evidence="1 2">
    <name type="scientific">Aphis craccivora</name>
    <name type="common">Cowpea aphid</name>
    <dbReference type="NCBI Taxonomy" id="307492"/>
    <lineage>
        <taxon>Eukaryota</taxon>
        <taxon>Metazoa</taxon>
        <taxon>Ecdysozoa</taxon>
        <taxon>Arthropoda</taxon>
        <taxon>Hexapoda</taxon>
        <taxon>Insecta</taxon>
        <taxon>Pterygota</taxon>
        <taxon>Neoptera</taxon>
        <taxon>Paraneoptera</taxon>
        <taxon>Hemiptera</taxon>
        <taxon>Sternorrhyncha</taxon>
        <taxon>Aphidomorpha</taxon>
        <taxon>Aphidoidea</taxon>
        <taxon>Aphididae</taxon>
        <taxon>Aphidini</taxon>
        <taxon>Aphis</taxon>
        <taxon>Aphis</taxon>
    </lineage>
</organism>
<evidence type="ECO:0008006" key="3">
    <source>
        <dbReference type="Google" id="ProtNLM"/>
    </source>
</evidence>
<name>A0A6G0YD01_APHCR</name>
<gene>
    <name evidence="1" type="ORF">FWK35_00025896</name>
</gene>
<dbReference type="OrthoDB" id="6643031at2759"/>
<feature type="non-terminal residue" evidence="1">
    <location>
        <position position="1"/>
    </location>
</feature>
<reference evidence="1 2" key="1">
    <citation type="submission" date="2019-08" db="EMBL/GenBank/DDBJ databases">
        <title>Whole genome of Aphis craccivora.</title>
        <authorList>
            <person name="Voronova N.V."/>
            <person name="Shulinski R.S."/>
            <person name="Bandarenka Y.V."/>
            <person name="Zhorov D.G."/>
            <person name="Warner D."/>
        </authorList>
    </citation>
    <scope>NUCLEOTIDE SEQUENCE [LARGE SCALE GENOMIC DNA]</scope>
    <source>
        <strain evidence="1">180601</strain>
        <tissue evidence="1">Whole Body</tissue>
    </source>
</reference>
<dbReference type="EMBL" id="VUJU01004715">
    <property type="protein sequence ID" value="KAF0753485.1"/>
    <property type="molecule type" value="Genomic_DNA"/>
</dbReference>